<reference evidence="8 9" key="1">
    <citation type="journal article" date="2020" name="G3 (Bethesda)">
        <title>Improved Reference Genome for Cyclotella cryptica CCMP332, a Model for Cell Wall Morphogenesis, Salinity Adaptation, and Lipid Production in Diatoms (Bacillariophyta).</title>
        <authorList>
            <person name="Roberts W.R."/>
            <person name="Downey K.M."/>
            <person name="Ruck E.C."/>
            <person name="Traller J.C."/>
            <person name="Alverson A.J."/>
        </authorList>
    </citation>
    <scope>NUCLEOTIDE SEQUENCE [LARGE SCALE GENOMIC DNA]</scope>
    <source>
        <strain evidence="8 9">CCMP332</strain>
    </source>
</reference>
<dbReference type="SMART" id="SM00105">
    <property type="entry name" value="ArfGap"/>
    <property type="match status" value="1"/>
</dbReference>
<keyword evidence="9" id="KW-1185">Reference proteome</keyword>
<feature type="region of interest" description="Disordered" evidence="6">
    <location>
        <begin position="215"/>
        <end position="372"/>
    </location>
</feature>
<dbReference type="PANTHER" id="PTHR45686">
    <property type="entry name" value="ADP-RIBOSYLATION FACTOR GTPASE ACTIVATING PROTEIN 3, ISOFORM H-RELATED"/>
    <property type="match status" value="1"/>
</dbReference>
<evidence type="ECO:0000256" key="4">
    <source>
        <dbReference type="ARBA" id="ARBA00022833"/>
    </source>
</evidence>
<evidence type="ECO:0000259" key="7">
    <source>
        <dbReference type="PROSITE" id="PS50115"/>
    </source>
</evidence>
<comment type="caution">
    <text evidence="8">The sequence shown here is derived from an EMBL/GenBank/DDBJ whole genome shotgun (WGS) entry which is preliminary data.</text>
</comment>
<dbReference type="AlphaFoldDB" id="A0ABD3QAK4"/>
<sequence length="390" mass="40753">MSAPTSGNIKADGSITAAGRGGVCIPTADKNAQFRKLKNLPGNTVCFDCPNTRPTWASTTYGVFLCLDCSAAHRNMGVHLTFVRSVDLDEWTQRQIDAMRIGGNDNAKKFFKKHGVTDFHTKTDKKYSSKAAVAYRAELAKLVEIEAAKRGEGSAPTAASGGDLIANADAAVQKQIDAEARAKLDAARAVSNGGSSGGIMQPTAKLASENAAAKGRLTTPSGTPAPTPPPSGGLSTGALKTGAANGGSRLILRKPASTSASSKLFKKSSSVSSSSKLRVNKLSTSSNSGDDAFEDVETTQKAIEEQQKKEEDEQKRQEEEDAKLAQKLQDEMNGLGSSNVDSTVTVPATPTSTPASGLNVAPEAPKPKMSAMEESMAKLSAMNSDFFSGM</sequence>
<name>A0ABD3QAK4_9STRA</name>
<keyword evidence="3 5" id="KW-0863">Zinc-finger</keyword>
<proteinExistence type="predicted"/>
<evidence type="ECO:0000313" key="9">
    <source>
        <dbReference type="Proteomes" id="UP001516023"/>
    </source>
</evidence>
<gene>
    <name evidence="8" type="ORF">HJC23_000440</name>
</gene>
<dbReference type="PROSITE" id="PS50115">
    <property type="entry name" value="ARFGAP"/>
    <property type="match status" value="1"/>
</dbReference>
<dbReference type="InterPro" id="IPR037278">
    <property type="entry name" value="ARFGAP/RecO"/>
</dbReference>
<evidence type="ECO:0000256" key="3">
    <source>
        <dbReference type="ARBA" id="ARBA00022771"/>
    </source>
</evidence>
<dbReference type="Pfam" id="PF01412">
    <property type="entry name" value="ArfGap"/>
    <property type="match status" value="1"/>
</dbReference>
<dbReference type="CDD" id="cd08831">
    <property type="entry name" value="ArfGap_ArfGap2_3_like"/>
    <property type="match status" value="1"/>
</dbReference>
<dbReference type="GO" id="GO:0005096">
    <property type="term" value="F:GTPase activator activity"/>
    <property type="evidence" value="ECO:0007669"/>
    <property type="project" value="UniProtKB-KW"/>
</dbReference>
<evidence type="ECO:0000256" key="5">
    <source>
        <dbReference type="PROSITE-ProRule" id="PRU00288"/>
    </source>
</evidence>
<feature type="compositionally biased region" description="Low complexity" evidence="6">
    <location>
        <begin position="342"/>
        <end position="356"/>
    </location>
</feature>
<protein>
    <recommendedName>
        <fullName evidence="7">Arf-GAP domain-containing protein</fullName>
    </recommendedName>
</protein>
<dbReference type="Proteomes" id="UP001516023">
    <property type="component" value="Unassembled WGS sequence"/>
</dbReference>
<evidence type="ECO:0000256" key="1">
    <source>
        <dbReference type="ARBA" id="ARBA00022468"/>
    </source>
</evidence>
<dbReference type="InterPro" id="IPR001164">
    <property type="entry name" value="ArfGAP_dom"/>
</dbReference>
<organism evidence="8 9">
    <name type="scientific">Cyclotella cryptica</name>
    <dbReference type="NCBI Taxonomy" id="29204"/>
    <lineage>
        <taxon>Eukaryota</taxon>
        <taxon>Sar</taxon>
        <taxon>Stramenopiles</taxon>
        <taxon>Ochrophyta</taxon>
        <taxon>Bacillariophyta</taxon>
        <taxon>Coscinodiscophyceae</taxon>
        <taxon>Thalassiosirophycidae</taxon>
        <taxon>Stephanodiscales</taxon>
        <taxon>Stephanodiscaceae</taxon>
        <taxon>Cyclotella</taxon>
    </lineage>
</organism>
<evidence type="ECO:0000256" key="2">
    <source>
        <dbReference type="ARBA" id="ARBA00022723"/>
    </source>
</evidence>
<keyword evidence="2" id="KW-0479">Metal-binding</keyword>
<evidence type="ECO:0000256" key="6">
    <source>
        <dbReference type="SAM" id="MobiDB-lite"/>
    </source>
</evidence>
<dbReference type="GO" id="GO:0008270">
    <property type="term" value="F:zinc ion binding"/>
    <property type="evidence" value="ECO:0007669"/>
    <property type="project" value="UniProtKB-KW"/>
</dbReference>
<feature type="domain" description="Arf-GAP" evidence="7">
    <location>
        <begin position="31"/>
        <end position="150"/>
    </location>
</feature>
<dbReference type="PRINTS" id="PR00405">
    <property type="entry name" value="REVINTRACTNG"/>
</dbReference>
<keyword evidence="4" id="KW-0862">Zinc</keyword>
<accession>A0ABD3QAK4</accession>
<dbReference type="EMBL" id="JABMIG020000057">
    <property type="protein sequence ID" value="KAL3797102.1"/>
    <property type="molecule type" value="Genomic_DNA"/>
</dbReference>
<feature type="compositionally biased region" description="Basic and acidic residues" evidence="6">
    <location>
        <begin position="302"/>
        <end position="330"/>
    </location>
</feature>
<feature type="compositionally biased region" description="Low complexity" evidence="6">
    <location>
        <begin position="257"/>
        <end position="283"/>
    </location>
</feature>
<dbReference type="SUPFAM" id="SSF57863">
    <property type="entry name" value="ArfGap/RecO-like zinc finger"/>
    <property type="match status" value="1"/>
</dbReference>
<evidence type="ECO:0000313" key="8">
    <source>
        <dbReference type="EMBL" id="KAL3797102.1"/>
    </source>
</evidence>
<dbReference type="PANTHER" id="PTHR45686:SF4">
    <property type="entry name" value="ADP-RIBOSYLATION FACTOR GTPASE ACTIVATING PROTEIN 3, ISOFORM H"/>
    <property type="match status" value="1"/>
</dbReference>
<dbReference type="Gene3D" id="1.10.220.150">
    <property type="entry name" value="Arf GTPase activating protein"/>
    <property type="match status" value="1"/>
</dbReference>
<dbReference type="InterPro" id="IPR038508">
    <property type="entry name" value="ArfGAP_dom_sf"/>
</dbReference>
<keyword evidence="1" id="KW-0343">GTPase activation</keyword>